<evidence type="ECO:0000313" key="1">
    <source>
        <dbReference type="EMBL" id="KAJ1359751.1"/>
    </source>
</evidence>
<accession>A0AAD5N167</accession>
<dbReference type="InterPro" id="IPR035940">
    <property type="entry name" value="CAP_sf"/>
</dbReference>
<keyword evidence="2" id="KW-1185">Reference proteome</keyword>
<gene>
    <name evidence="1" type="ORF">KIN20_018546</name>
</gene>
<proteinExistence type="predicted"/>
<dbReference type="Gene3D" id="3.40.33.10">
    <property type="entry name" value="CAP"/>
    <property type="match status" value="1"/>
</dbReference>
<sequence>MAQWWNTSRTGYGLINLTPHWDDRPQIPFLMMANANTKKLGCAFTVCNATDFSEYEFAQHLFPHLLKASHFVSFVCAYGPPSHSFGLKAPHFQLTNTKMSLNFTAFQSAKSKGTTLVLKSGPVTNNH</sequence>
<organism evidence="1 2">
    <name type="scientific">Parelaphostrongylus tenuis</name>
    <name type="common">Meningeal worm</name>
    <dbReference type="NCBI Taxonomy" id="148309"/>
    <lineage>
        <taxon>Eukaryota</taxon>
        <taxon>Metazoa</taxon>
        <taxon>Ecdysozoa</taxon>
        <taxon>Nematoda</taxon>
        <taxon>Chromadorea</taxon>
        <taxon>Rhabditida</taxon>
        <taxon>Rhabditina</taxon>
        <taxon>Rhabditomorpha</taxon>
        <taxon>Strongyloidea</taxon>
        <taxon>Metastrongylidae</taxon>
        <taxon>Parelaphostrongylus</taxon>
    </lineage>
</organism>
<evidence type="ECO:0000313" key="2">
    <source>
        <dbReference type="Proteomes" id="UP001196413"/>
    </source>
</evidence>
<dbReference type="AlphaFoldDB" id="A0AAD5N167"/>
<name>A0AAD5N167_PARTN</name>
<comment type="caution">
    <text evidence="1">The sequence shown here is derived from an EMBL/GenBank/DDBJ whole genome shotgun (WGS) entry which is preliminary data.</text>
</comment>
<dbReference type="SUPFAM" id="SSF55797">
    <property type="entry name" value="PR-1-like"/>
    <property type="match status" value="1"/>
</dbReference>
<reference evidence="1" key="1">
    <citation type="submission" date="2021-06" db="EMBL/GenBank/DDBJ databases">
        <title>Parelaphostrongylus tenuis whole genome reference sequence.</title>
        <authorList>
            <person name="Garwood T.J."/>
            <person name="Larsen P.A."/>
            <person name="Fountain-Jones N.M."/>
            <person name="Garbe J.R."/>
            <person name="Macchietto M.G."/>
            <person name="Kania S.A."/>
            <person name="Gerhold R.W."/>
            <person name="Richards J.E."/>
            <person name="Wolf T.M."/>
        </authorList>
    </citation>
    <scope>NUCLEOTIDE SEQUENCE</scope>
    <source>
        <strain evidence="1">MNPRO001-30</strain>
        <tissue evidence="1">Meninges</tissue>
    </source>
</reference>
<dbReference type="Proteomes" id="UP001196413">
    <property type="component" value="Unassembled WGS sequence"/>
</dbReference>
<protein>
    <submittedName>
        <fullName evidence="1">Uncharacterized protein</fullName>
    </submittedName>
</protein>
<dbReference type="EMBL" id="JAHQIW010003694">
    <property type="protein sequence ID" value="KAJ1359751.1"/>
    <property type="molecule type" value="Genomic_DNA"/>
</dbReference>